<protein>
    <submittedName>
        <fullName evidence="1">Uncharacterized protein</fullName>
    </submittedName>
</protein>
<reference evidence="2" key="1">
    <citation type="journal article" date="2023" name="Front. Plant Sci.">
        <title>Chromosomal-level genome assembly of Melastoma candidum provides insights into trichome evolution.</title>
        <authorList>
            <person name="Zhong Y."/>
            <person name="Wu W."/>
            <person name="Sun C."/>
            <person name="Zou P."/>
            <person name="Liu Y."/>
            <person name="Dai S."/>
            <person name="Zhou R."/>
        </authorList>
    </citation>
    <scope>NUCLEOTIDE SEQUENCE [LARGE SCALE GENOMIC DNA]</scope>
</reference>
<accession>A0ACB9QQL1</accession>
<name>A0ACB9QQL1_9MYRT</name>
<dbReference type="Proteomes" id="UP001057402">
    <property type="component" value="Chromosome 6"/>
</dbReference>
<keyword evidence="2" id="KW-1185">Reference proteome</keyword>
<evidence type="ECO:0000313" key="1">
    <source>
        <dbReference type="EMBL" id="KAI4367595.1"/>
    </source>
</evidence>
<evidence type="ECO:0000313" key="2">
    <source>
        <dbReference type="Proteomes" id="UP001057402"/>
    </source>
</evidence>
<organism evidence="1 2">
    <name type="scientific">Melastoma candidum</name>
    <dbReference type="NCBI Taxonomy" id="119954"/>
    <lineage>
        <taxon>Eukaryota</taxon>
        <taxon>Viridiplantae</taxon>
        <taxon>Streptophyta</taxon>
        <taxon>Embryophyta</taxon>
        <taxon>Tracheophyta</taxon>
        <taxon>Spermatophyta</taxon>
        <taxon>Magnoliopsida</taxon>
        <taxon>eudicotyledons</taxon>
        <taxon>Gunneridae</taxon>
        <taxon>Pentapetalae</taxon>
        <taxon>rosids</taxon>
        <taxon>malvids</taxon>
        <taxon>Myrtales</taxon>
        <taxon>Melastomataceae</taxon>
        <taxon>Melastomatoideae</taxon>
        <taxon>Melastomateae</taxon>
        <taxon>Melastoma</taxon>
    </lineage>
</organism>
<dbReference type="EMBL" id="CM042885">
    <property type="protein sequence ID" value="KAI4367595.1"/>
    <property type="molecule type" value="Genomic_DNA"/>
</dbReference>
<sequence length="482" mass="53358">MGSVQLVHVFMVSFPGQGHVNPLLRLAKRVAARGLLVTFLTPESTGRLMRKANPGIGGEPTPVGDGFVRFEFIDDGIPDNDPLRDDIDLYIPILEKAGKAQIPEMARRHAEQGRPVACLVNNPFIPWVTDVAESMGIPSAVLWVQSCACFSAYYHYYHELEAFPTESDREVVVKLPGMPPLRADEIPSFLCPWTPYPFLRRAILGQFRNLEKPFCVLMDTFEELEHDVLEHVSTFCPVKTVGPLFKNPGKSKDGGVSGDFVKVDNECIGWLDSKAPRSAVYISFGSVVYLKPEQFEELAYGLLDSGLNFLWVLKPPKLDPRIVPWSIPPGFLEAAGERAKVVQWCPQERVLEHPSTACFVTHCGWNSTMEALSSGMPVVTYPQWGDQVTDAKYLVDVFGVGVSLSRGEEEEKLITRDVVKERLLEATTGPSAEEIRRNALKWKEAADVAVDEGGSSDRNVQEFVDEIKRISGGVIKGVGTVA</sequence>
<gene>
    <name evidence="1" type="ORF">MLD38_023316</name>
</gene>
<comment type="caution">
    <text evidence="1">The sequence shown here is derived from an EMBL/GenBank/DDBJ whole genome shotgun (WGS) entry which is preliminary data.</text>
</comment>
<proteinExistence type="predicted"/>